<dbReference type="InterPro" id="IPR011493">
    <property type="entry name" value="GLUG"/>
</dbReference>
<proteinExistence type="predicted"/>
<feature type="domain" description="GLUG" evidence="2">
    <location>
        <begin position="304"/>
        <end position="328"/>
    </location>
</feature>
<evidence type="ECO:0000256" key="1">
    <source>
        <dbReference type="SAM" id="SignalP"/>
    </source>
</evidence>
<feature type="chain" id="PRO_5017459886" description="GLUG domain-containing protein" evidence="1">
    <location>
        <begin position="27"/>
        <end position="374"/>
    </location>
</feature>
<evidence type="ECO:0000313" key="3">
    <source>
        <dbReference type="EMBL" id="AYG00871.1"/>
    </source>
</evidence>
<dbReference type="RefSeq" id="WP_120772254.1">
    <property type="nucleotide sequence ID" value="NZ_CP032627.1"/>
</dbReference>
<feature type="domain" description="GLUG" evidence="2">
    <location>
        <begin position="276"/>
        <end position="300"/>
    </location>
</feature>
<evidence type="ECO:0000259" key="2">
    <source>
        <dbReference type="Pfam" id="PF07581"/>
    </source>
</evidence>
<dbReference type="KEGG" id="lact:D7I46_07025"/>
<dbReference type="Pfam" id="PF07581">
    <property type="entry name" value="Glug"/>
    <property type="match status" value="2"/>
</dbReference>
<dbReference type="OrthoDB" id="9807519at2"/>
<accession>A0A387BQV8</accession>
<sequence length="374" mass="38988">MMQKKKVLSALLLSTLILSEAAPIYASVQEIETNTKTELVTADSTIEEAENSINEPVQETEKEIAEDGEKNFGDQPLEDIAKGNLTQITEESFTPKSEEITPIFSGGDGSATNPYLVADATDFDNIRNDLNAHYKLVNNITLSGGWTPIGTSSSPFRGNLDGGNHTISGLFISAAIARVGLFAYANGASFKNLTLNNIYVNSTIAGDISNRVSAGGLVAYQTGGGEFSNIRMNGGEVRTSTSATNNYVAYIGGMIGYIEGESRITDCSSSINAYGTRQVGSLIGYSNGATISKCYATGNVLGDEYLGGLAGNLANGIITNSYATGNVSGRYVVGGMIGSAVSGTGQQSVISDSYATGNVSASGSSQYQVSFLGD</sequence>
<name>A0A387BQV8_9LACT</name>
<dbReference type="EMBL" id="CP032627">
    <property type="protein sequence ID" value="AYG00871.1"/>
    <property type="molecule type" value="Genomic_DNA"/>
</dbReference>
<feature type="signal peptide" evidence="1">
    <location>
        <begin position="1"/>
        <end position="26"/>
    </location>
</feature>
<reference evidence="3 4" key="1">
    <citation type="submission" date="2018-09" db="EMBL/GenBank/DDBJ databases">
        <title>Genome sequencing of strain 1JSPR-7.</title>
        <authorList>
            <person name="Heo J."/>
            <person name="Kim S.-J."/>
            <person name="Kwon S.-W."/>
        </authorList>
    </citation>
    <scope>NUCLEOTIDE SEQUENCE [LARGE SCALE GENOMIC DNA]</scope>
    <source>
        <strain evidence="3 4">1JSPR-7</strain>
    </source>
</reference>
<organism evidence="3 4">
    <name type="scientific">Lactococcus allomyrinae</name>
    <dbReference type="NCBI Taxonomy" id="2419773"/>
    <lineage>
        <taxon>Bacteria</taxon>
        <taxon>Bacillati</taxon>
        <taxon>Bacillota</taxon>
        <taxon>Bacilli</taxon>
        <taxon>Lactobacillales</taxon>
        <taxon>Streptococcaceae</taxon>
        <taxon>Lactococcus</taxon>
    </lineage>
</organism>
<gene>
    <name evidence="3" type="ORF">D7I46_07025</name>
</gene>
<dbReference type="Gene3D" id="2.160.20.110">
    <property type="match status" value="2"/>
</dbReference>
<evidence type="ECO:0000313" key="4">
    <source>
        <dbReference type="Proteomes" id="UP000269374"/>
    </source>
</evidence>
<protein>
    <recommendedName>
        <fullName evidence="2">GLUG domain-containing protein</fullName>
    </recommendedName>
</protein>
<keyword evidence="4" id="KW-1185">Reference proteome</keyword>
<dbReference type="Proteomes" id="UP000269374">
    <property type="component" value="Chromosome"/>
</dbReference>
<keyword evidence="1" id="KW-0732">Signal</keyword>
<dbReference type="AlphaFoldDB" id="A0A387BQV8"/>